<organism evidence="2 3">
    <name type="scientific">Clostridium bornimense</name>
    <dbReference type="NCBI Taxonomy" id="1216932"/>
    <lineage>
        <taxon>Bacteria</taxon>
        <taxon>Bacillati</taxon>
        <taxon>Bacillota</taxon>
        <taxon>Clostridia</taxon>
        <taxon>Eubacteriales</taxon>
        <taxon>Clostridiaceae</taxon>
        <taxon>Clostridium</taxon>
    </lineage>
</organism>
<dbReference type="HOGENOM" id="CLU_064073_0_0_9"/>
<protein>
    <submittedName>
        <fullName evidence="2">Uncharacterized protein</fullName>
    </submittedName>
</protein>
<dbReference type="eggNOG" id="COG0457">
    <property type="taxonomic scope" value="Bacteria"/>
</dbReference>
<proteinExistence type="predicted"/>
<evidence type="ECO:0000313" key="3">
    <source>
        <dbReference type="Proteomes" id="UP000019426"/>
    </source>
</evidence>
<reference evidence="2 3" key="1">
    <citation type="submission" date="2013-11" db="EMBL/GenBank/DDBJ databases">
        <title>Complete genome sequence of Clostridum sp. M2/40.</title>
        <authorList>
            <person name="Wibberg D."/>
            <person name="Puehler A."/>
            <person name="Schlueter A."/>
        </authorList>
    </citation>
    <scope>NUCLEOTIDE SEQUENCE [LARGE SCALE GENOMIC DNA]</scope>
    <source>
        <strain evidence="3">M2/40</strain>
    </source>
</reference>
<dbReference type="STRING" id="1216932.CM240_2047"/>
<dbReference type="InterPro" id="IPR019734">
    <property type="entry name" value="TPR_rpt"/>
</dbReference>
<feature type="repeat" description="TPR" evidence="1">
    <location>
        <begin position="277"/>
        <end position="310"/>
    </location>
</feature>
<dbReference type="InterPro" id="IPR011990">
    <property type="entry name" value="TPR-like_helical_dom_sf"/>
</dbReference>
<dbReference type="SUPFAM" id="SSF48452">
    <property type="entry name" value="TPR-like"/>
    <property type="match status" value="1"/>
</dbReference>
<evidence type="ECO:0000256" key="1">
    <source>
        <dbReference type="PROSITE-ProRule" id="PRU00339"/>
    </source>
</evidence>
<dbReference type="SMART" id="SM00028">
    <property type="entry name" value="TPR"/>
    <property type="match status" value="3"/>
</dbReference>
<gene>
    <name evidence="2" type="ORF">CM240_2047</name>
</gene>
<dbReference type="OrthoDB" id="358807at2"/>
<name>W6SHM0_9CLOT</name>
<dbReference type="RefSeq" id="WP_044038943.1">
    <property type="nucleotide sequence ID" value="NZ_HG917868.1"/>
</dbReference>
<dbReference type="Proteomes" id="UP000019426">
    <property type="component" value="Chromosome M2/40_rep1"/>
</dbReference>
<accession>W6SHM0</accession>
<dbReference type="AlphaFoldDB" id="W6SHM0"/>
<dbReference type="EMBL" id="HG917868">
    <property type="protein sequence ID" value="CDM69205.1"/>
    <property type="molecule type" value="Genomic_DNA"/>
</dbReference>
<dbReference type="Gene3D" id="1.25.40.10">
    <property type="entry name" value="Tetratricopeptide repeat domain"/>
    <property type="match status" value="1"/>
</dbReference>
<keyword evidence="1" id="KW-0802">TPR repeat</keyword>
<sequence>MDIKAKFRDKVSKLLFLEMDRDRLKRFFNIDLQEEVYMPLKSSSLYERIEKNQSLEEVNLGFFIEGMFYVLGGDPSFRFNGVYKEILFEDNYIKYIKGIIAKYVKENNLEDAYILIKGLLIVEPSKDNYDKYFYLAKELYFLDKEYKDDILEVVEKTKEIDEYATGYLIEGIIKREEDDFQGALFSLNTYISKGGEETEEVKELMDGLSKVRAYEKGKELLHASPIEALNYLVPLVEDFKDDAILYYYIGKGYRLAERYDLAIEALNMALALDNDLVDVVYEMGLSYACLGDYKTAIEYFRKTFASLKTIEVCTNLIMCYYYLGDIKNAKLHVEIAEKIDSNDEVLKQIKDMLH</sequence>
<dbReference type="KEGG" id="clt:CM240_2047"/>
<dbReference type="PATRIC" id="fig|1216932.3.peg.2048"/>
<keyword evidence="3" id="KW-1185">Reference proteome</keyword>
<evidence type="ECO:0000313" key="2">
    <source>
        <dbReference type="EMBL" id="CDM69205.1"/>
    </source>
</evidence>
<feature type="repeat" description="TPR" evidence="1">
    <location>
        <begin position="243"/>
        <end position="276"/>
    </location>
</feature>
<dbReference type="PROSITE" id="PS50005">
    <property type="entry name" value="TPR"/>
    <property type="match status" value="2"/>
</dbReference>